<feature type="transmembrane region" description="Helical" evidence="7">
    <location>
        <begin position="116"/>
        <end position="134"/>
    </location>
</feature>
<dbReference type="AlphaFoldDB" id="A0A8H7VMT1"/>
<evidence type="ECO:0000256" key="2">
    <source>
        <dbReference type="ARBA" id="ARBA00022692"/>
    </source>
</evidence>
<feature type="transmembrane region" description="Helical" evidence="7">
    <location>
        <begin position="86"/>
        <end position="104"/>
    </location>
</feature>
<dbReference type="UniPathway" id="UPA00378"/>
<evidence type="ECO:0000256" key="1">
    <source>
        <dbReference type="ARBA" id="ARBA00004477"/>
    </source>
</evidence>
<dbReference type="InterPro" id="IPR056790">
    <property type="entry name" value="Ribophorin_II_C"/>
</dbReference>
<keyword evidence="3 8" id="KW-0732">Signal</keyword>
<dbReference type="PANTHER" id="PTHR12640:SF0">
    <property type="entry name" value="DOLICHYL-DIPHOSPHOOLIGOSACCHARIDE--PROTEIN GLYCOSYLTRANSFERASE SUBUNIT 2"/>
    <property type="match status" value="1"/>
</dbReference>
<evidence type="ECO:0000256" key="7">
    <source>
        <dbReference type="SAM" id="Phobius"/>
    </source>
</evidence>
<feature type="chain" id="PRO_5044310429" description="Ribophorin II C-terminal domain-containing protein" evidence="8">
    <location>
        <begin position="20"/>
        <end position="148"/>
    </location>
</feature>
<protein>
    <recommendedName>
        <fullName evidence="9">Ribophorin II C-terminal domain-containing protein</fullName>
    </recommendedName>
</protein>
<evidence type="ECO:0000313" key="11">
    <source>
        <dbReference type="Proteomes" id="UP000646827"/>
    </source>
</evidence>
<name>A0A8H7VMT1_9FUNG</name>
<keyword evidence="4" id="KW-0256">Endoplasmic reticulum</keyword>
<dbReference type="InterPro" id="IPR008814">
    <property type="entry name" value="Swp1"/>
</dbReference>
<comment type="caution">
    <text evidence="10">The sequence shown here is derived from an EMBL/GenBank/DDBJ whole genome shotgun (WGS) entry which is preliminary data.</text>
</comment>
<evidence type="ECO:0000256" key="5">
    <source>
        <dbReference type="ARBA" id="ARBA00022989"/>
    </source>
</evidence>
<evidence type="ECO:0000256" key="6">
    <source>
        <dbReference type="ARBA" id="ARBA00023136"/>
    </source>
</evidence>
<reference evidence="10 11" key="1">
    <citation type="submission" date="2020-12" db="EMBL/GenBank/DDBJ databases">
        <title>Metabolic potential, ecology and presence of endohyphal bacteria is reflected in genomic diversity of Mucoromycotina.</title>
        <authorList>
            <person name="Muszewska A."/>
            <person name="Okrasinska A."/>
            <person name="Steczkiewicz K."/>
            <person name="Drgas O."/>
            <person name="Orlowska M."/>
            <person name="Perlinska-Lenart U."/>
            <person name="Aleksandrzak-Piekarczyk T."/>
            <person name="Szatraj K."/>
            <person name="Zielenkiewicz U."/>
            <person name="Pilsyk S."/>
            <person name="Malc E."/>
            <person name="Mieczkowski P."/>
            <person name="Kruszewska J.S."/>
            <person name="Biernat P."/>
            <person name="Pawlowska J."/>
        </authorList>
    </citation>
    <scope>NUCLEOTIDE SEQUENCE [LARGE SCALE GENOMIC DNA]</scope>
    <source>
        <strain evidence="10 11">CBS 142.35</strain>
    </source>
</reference>
<keyword evidence="2 7" id="KW-0812">Transmembrane</keyword>
<feature type="signal peptide" evidence="8">
    <location>
        <begin position="1"/>
        <end position="19"/>
    </location>
</feature>
<keyword evidence="6 7" id="KW-0472">Membrane</keyword>
<evidence type="ECO:0000256" key="4">
    <source>
        <dbReference type="ARBA" id="ARBA00022824"/>
    </source>
</evidence>
<dbReference type="Pfam" id="PF25147">
    <property type="entry name" value="Ribophorin_II_C"/>
    <property type="match status" value="1"/>
</dbReference>
<evidence type="ECO:0000313" key="10">
    <source>
        <dbReference type="EMBL" id="KAG2220374.1"/>
    </source>
</evidence>
<keyword evidence="11" id="KW-1185">Reference proteome</keyword>
<dbReference type="OrthoDB" id="432292at2759"/>
<dbReference type="EMBL" id="JAEPRB010000142">
    <property type="protein sequence ID" value="KAG2220374.1"/>
    <property type="molecule type" value="Genomic_DNA"/>
</dbReference>
<sequence>MITTLITLSLFALSTYAAGDEDVFEWRPEIHHVFREAESMPPVWFSQLFTLIALSPWLVLIVGWFGLGVTPVKVLGQLVSGPIMRLLSIIGFLTSLIAVEYLFYLYWTRLNIFDTLTYLAILLPIVFLFGQQALSQVQLKRKKSTSVQ</sequence>
<organism evidence="10 11">
    <name type="scientific">Circinella minor</name>
    <dbReference type="NCBI Taxonomy" id="1195481"/>
    <lineage>
        <taxon>Eukaryota</taxon>
        <taxon>Fungi</taxon>
        <taxon>Fungi incertae sedis</taxon>
        <taxon>Mucoromycota</taxon>
        <taxon>Mucoromycotina</taxon>
        <taxon>Mucoromycetes</taxon>
        <taxon>Mucorales</taxon>
        <taxon>Lichtheimiaceae</taxon>
        <taxon>Circinella</taxon>
    </lineage>
</organism>
<comment type="subcellular location">
    <subcellularLocation>
        <location evidence="1">Endoplasmic reticulum membrane</location>
        <topology evidence="1">Multi-pass membrane protein</topology>
    </subcellularLocation>
</comment>
<proteinExistence type="predicted"/>
<dbReference type="GO" id="GO:0006487">
    <property type="term" value="P:protein N-linked glycosylation"/>
    <property type="evidence" value="ECO:0007669"/>
    <property type="project" value="TreeGrafter"/>
</dbReference>
<feature type="transmembrane region" description="Helical" evidence="7">
    <location>
        <begin position="43"/>
        <end position="65"/>
    </location>
</feature>
<gene>
    <name evidence="10" type="ORF">INT45_006545</name>
</gene>
<dbReference type="Proteomes" id="UP000646827">
    <property type="component" value="Unassembled WGS sequence"/>
</dbReference>
<evidence type="ECO:0000256" key="3">
    <source>
        <dbReference type="ARBA" id="ARBA00022729"/>
    </source>
</evidence>
<dbReference type="PANTHER" id="PTHR12640">
    <property type="entry name" value="RIBOPHORIN II"/>
    <property type="match status" value="1"/>
</dbReference>
<dbReference type="GO" id="GO:0008250">
    <property type="term" value="C:oligosaccharyltransferase complex"/>
    <property type="evidence" value="ECO:0007669"/>
    <property type="project" value="InterPro"/>
</dbReference>
<evidence type="ECO:0000256" key="8">
    <source>
        <dbReference type="SAM" id="SignalP"/>
    </source>
</evidence>
<feature type="domain" description="Ribophorin II C-terminal" evidence="9">
    <location>
        <begin position="34"/>
        <end position="141"/>
    </location>
</feature>
<accession>A0A8H7VMT1</accession>
<keyword evidence="5 7" id="KW-1133">Transmembrane helix</keyword>
<evidence type="ECO:0000259" key="9">
    <source>
        <dbReference type="Pfam" id="PF25147"/>
    </source>
</evidence>